<feature type="transmembrane region" description="Helical" evidence="5">
    <location>
        <begin position="197"/>
        <end position="214"/>
    </location>
</feature>
<feature type="transmembrane region" description="Helical" evidence="5">
    <location>
        <begin position="101"/>
        <end position="123"/>
    </location>
</feature>
<evidence type="ECO:0000256" key="2">
    <source>
        <dbReference type="ARBA" id="ARBA00022692"/>
    </source>
</evidence>
<evidence type="ECO:0000313" key="7">
    <source>
        <dbReference type="Proteomes" id="UP001597295"/>
    </source>
</evidence>
<keyword evidence="4 5" id="KW-0472">Membrane</keyword>
<feature type="transmembrane region" description="Helical" evidence="5">
    <location>
        <begin position="159"/>
        <end position="185"/>
    </location>
</feature>
<dbReference type="Proteomes" id="UP001597295">
    <property type="component" value="Unassembled WGS sequence"/>
</dbReference>
<dbReference type="PANTHER" id="PTHR30371:SF0">
    <property type="entry name" value="SEC-INDEPENDENT PROTEIN TRANSLOCASE PROTEIN TATC, CHLOROPLASTIC-RELATED"/>
    <property type="match status" value="1"/>
</dbReference>
<evidence type="ECO:0000256" key="3">
    <source>
        <dbReference type="ARBA" id="ARBA00022989"/>
    </source>
</evidence>
<dbReference type="PRINTS" id="PR01840">
    <property type="entry name" value="TATCFAMILY"/>
</dbReference>
<keyword evidence="2 5" id="KW-0812">Transmembrane</keyword>
<comment type="similarity">
    <text evidence="5">Belongs to the TatC family.</text>
</comment>
<proteinExistence type="inferred from homology"/>
<organism evidence="6 7">
    <name type="scientific">Lacibacterium aquatile</name>
    <dbReference type="NCBI Taxonomy" id="1168082"/>
    <lineage>
        <taxon>Bacteria</taxon>
        <taxon>Pseudomonadati</taxon>
        <taxon>Pseudomonadota</taxon>
        <taxon>Alphaproteobacteria</taxon>
        <taxon>Rhodospirillales</taxon>
        <taxon>Rhodospirillaceae</taxon>
    </lineage>
</organism>
<feature type="transmembrane region" description="Helical" evidence="5">
    <location>
        <begin position="14"/>
        <end position="32"/>
    </location>
</feature>
<dbReference type="NCBIfam" id="TIGR00945">
    <property type="entry name" value="tatC"/>
    <property type="match status" value="1"/>
</dbReference>
<keyword evidence="5" id="KW-0813">Transport</keyword>
<name>A0ABW5DNN5_9PROT</name>
<evidence type="ECO:0000256" key="1">
    <source>
        <dbReference type="ARBA" id="ARBA00004141"/>
    </source>
</evidence>
<feature type="transmembrane region" description="Helical" evidence="5">
    <location>
        <begin position="68"/>
        <end position="89"/>
    </location>
</feature>
<evidence type="ECO:0000256" key="4">
    <source>
        <dbReference type="ARBA" id="ARBA00023136"/>
    </source>
</evidence>
<keyword evidence="5" id="KW-0653">Protein transport</keyword>
<reference evidence="7" key="1">
    <citation type="journal article" date="2019" name="Int. J. Syst. Evol. Microbiol.">
        <title>The Global Catalogue of Microorganisms (GCM) 10K type strain sequencing project: providing services to taxonomists for standard genome sequencing and annotation.</title>
        <authorList>
            <consortium name="The Broad Institute Genomics Platform"/>
            <consortium name="The Broad Institute Genome Sequencing Center for Infectious Disease"/>
            <person name="Wu L."/>
            <person name="Ma J."/>
        </authorList>
    </citation>
    <scope>NUCLEOTIDE SEQUENCE [LARGE SCALE GENOMIC DNA]</scope>
    <source>
        <strain evidence="7">CGMCC 1.19062</strain>
    </source>
</reference>
<dbReference type="InterPro" id="IPR019820">
    <property type="entry name" value="Sec-indep_translocase_CS"/>
</dbReference>
<dbReference type="HAMAP" id="MF_00902">
    <property type="entry name" value="TatC"/>
    <property type="match status" value="1"/>
</dbReference>
<comment type="subunit">
    <text evidence="5">The Tat system comprises two distinct complexes: a TatABC complex, containing multiple copies of TatA, TatB and TatC subunits, and a separate TatA complex, containing only TatA subunits. Substrates initially bind to the TatABC complex, which probably triggers association of the separate TatA complex to form the active translocon.</text>
</comment>
<protein>
    <recommendedName>
        <fullName evidence="5">Sec-independent protein translocase protein TatC</fullName>
    </recommendedName>
</protein>
<dbReference type="Pfam" id="PF00902">
    <property type="entry name" value="TatC"/>
    <property type="match status" value="1"/>
</dbReference>
<dbReference type="PANTHER" id="PTHR30371">
    <property type="entry name" value="SEC-INDEPENDENT PROTEIN TRANSLOCASE PROTEIN TATC"/>
    <property type="match status" value="1"/>
</dbReference>
<sequence length="255" mass="28588">MSLLDHLIELRKRLIWSMVAFIICFGFCYWQSERIFAFLADPLADALGEGRRLIYTDLLEAFFTRVKISMWAALFVSFPVIATQIWMFVAPGLYKNERNAFLPFLIATPVMFFLGAGILYYLILPQAFHFFLGFQTTGPVDGLGLAIDFEGKISEYLSLIMSLIFAFGLSFELPVLLTLLARVGIVSAAGLASKRRYAIVGVFVFAAVVTPPDVISQVSLAIPMWGLYEISILCARLIEKKRREKEEAEDADAGL</sequence>
<comment type="function">
    <text evidence="5">Part of the twin-arginine translocation (Tat) system that transports large folded proteins containing a characteristic twin-arginine motif in their signal peptide across membranes. Together with TatB, TatC is part of a receptor directly interacting with Tat signal peptides.</text>
</comment>
<dbReference type="EMBL" id="JBHUIP010000004">
    <property type="protein sequence ID" value="MFD2262617.1"/>
    <property type="molecule type" value="Genomic_DNA"/>
</dbReference>
<keyword evidence="3 5" id="KW-1133">Transmembrane helix</keyword>
<comment type="caution">
    <text evidence="6">The sequence shown here is derived from an EMBL/GenBank/DDBJ whole genome shotgun (WGS) entry which is preliminary data.</text>
</comment>
<keyword evidence="5" id="KW-0811">Translocation</keyword>
<dbReference type="InterPro" id="IPR002033">
    <property type="entry name" value="TatC"/>
</dbReference>
<dbReference type="PROSITE" id="PS01218">
    <property type="entry name" value="TATC"/>
    <property type="match status" value="1"/>
</dbReference>
<keyword evidence="7" id="KW-1185">Reference proteome</keyword>
<evidence type="ECO:0000313" key="6">
    <source>
        <dbReference type="EMBL" id="MFD2262617.1"/>
    </source>
</evidence>
<comment type="caution">
    <text evidence="5">Lacks conserved residue(s) required for the propagation of feature annotation.</text>
</comment>
<accession>A0ABW5DNN5</accession>
<gene>
    <name evidence="5 6" type="primary">tatC</name>
    <name evidence="6" type="ORF">ACFSM5_06935</name>
</gene>
<keyword evidence="5" id="KW-1003">Cell membrane</keyword>
<evidence type="ECO:0000256" key="5">
    <source>
        <dbReference type="HAMAP-Rule" id="MF_00902"/>
    </source>
</evidence>
<comment type="subcellular location">
    <subcellularLocation>
        <location evidence="5">Cell membrane</location>
        <topology evidence="5">Multi-pass membrane protein</topology>
    </subcellularLocation>
    <subcellularLocation>
        <location evidence="1">Membrane</location>
        <topology evidence="1">Multi-pass membrane protein</topology>
    </subcellularLocation>
</comment>